<sequence>MGTGSYAGYQVDEVLKGVNSTVNGSTDAVTGQAVIDDSTLKSASVDVNLNDVHTSFKARDEYFSSQVVDTNLHPIASFRATEPVDLKELLVDTSDNMQQNSVDVDIPGELDLNGQVMPATAKATVIVTQQGMQVRGVVPMVWQDFGITPPDLNVVKVADSGELQFLLLLTR</sequence>
<dbReference type="Proteomes" id="UP000019222">
    <property type="component" value="Chromosome"/>
</dbReference>
<gene>
    <name evidence="3" type="ORF">B843_04945</name>
</gene>
<dbReference type="STRING" id="1224164.B843_04945"/>
<dbReference type="AlphaFoldDB" id="W5Y7C3"/>
<dbReference type="HOGENOM" id="CLU_099007_0_0_11"/>
<feature type="domain" description="Lipid/polyisoprenoid-binding YceI-like" evidence="2">
    <location>
        <begin position="8"/>
        <end position="170"/>
    </location>
</feature>
<evidence type="ECO:0000256" key="1">
    <source>
        <dbReference type="ARBA" id="ARBA00008812"/>
    </source>
</evidence>
<dbReference type="Gene3D" id="2.40.128.110">
    <property type="entry name" value="Lipid/polyisoprenoid-binding, YceI-like"/>
    <property type="match status" value="1"/>
</dbReference>
<dbReference type="eggNOG" id="COG2353">
    <property type="taxonomic scope" value="Bacteria"/>
</dbReference>
<accession>W5Y7C3</accession>
<dbReference type="PANTHER" id="PTHR34406">
    <property type="entry name" value="PROTEIN YCEI"/>
    <property type="match status" value="1"/>
</dbReference>
<dbReference type="SUPFAM" id="SSF101874">
    <property type="entry name" value="YceI-like"/>
    <property type="match status" value="1"/>
</dbReference>
<keyword evidence="4" id="KW-1185">Reference proteome</keyword>
<dbReference type="PANTHER" id="PTHR34406:SF1">
    <property type="entry name" value="PROTEIN YCEI"/>
    <property type="match status" value="1"/>
</dbReference>
<proteinExistence type="inferred from homology"/>
<evidence type="ECO:0000313" key="4">
    <source>
        <dbReference type="Proteomes" id="UP000019222"/>
    </source>
</evidence>
<protein>
    <recommendedName>
        <fullName evidence="2">Lipid/polyisoprenoid-binding YceI-like domain-containing protein</fullName>
    </recommendedName>
</protein>
<evidence type="ECO:0000259" key="2">
    <source>
        <dbReference type="SMART" id="SM00867"/>
    </source>
</evidence>
<organism evidence="3 4">
    <name type="scientific">Corynebacterium vitaeruminis DSM 20294</name>
    <dbReference type="NCBI Taxonomy" id="1224164"/>
    <lineage>
        <taxon>Bacteria</taxon>
        <taxon>Bacillati</taxon>
        <taxon>Actinomycetota</taxon>
        <taxon>Actinomycetes</taxon>
        <taxon>Mycobacteriales</taxon>
        <taxon>Corynebacteriaceae</taxon>
        <taxon>Corynebacterium</taxon>
    </lineage>
</organism>
<dbReference type="KEGG" id="cvt:B843_04945"/>
<comment type="similarity">
    <text evidence="1">Belongs to the UPF0312 family.</text>
</comment>
<dbReference type="InterPro" id="IPR036761">
    <property type="entry name" value="TTHA0802/YceI-like_sf"/>
</dbReference>
<dbReference type="InterPro" id="IPR007372">
    <property type="entry name" value="Lipid/polyisoprenoid-bd_YceI"/>
</dbReference>
<dbReference type="PATRIC" id="fig|1224164.3.peg.986"/>
<dbReference type="EMBL" id="CP004353">
    <property type="protein sequence ID" value="AHI22378.1"/>
    <property type="molecule type" value="Genomic_DNA"/>
</dbReference>
<evidence type="ECO:0000313" key="3">
    <source>
        <dbReference type="EMBL" id="AHI22378.1"/>
    </source>
</evidence>
<dbReference type="Pfam" id="PF04264">
    <property type="entry name" value="YceI"/>
    <property type="match status" value="1"/>
</dbReference>
<name>W5Y7C3_9CORY</name>
<dbReference type="SMART" id="SM00867">
    <property type="entry name" value="YceI"/>
    <property type="match status" value="1"/>
</dbReference>
<reference evidence="3 4" key="1">
    <citation type="submission" date="2013-02" db="EMBL/GenBank/DDBJ databases">
        <title>The complete genome sequence of Corynebacterium vitaeruminis DSM 20294.</title>
        <authorList>
            <person name="Ruckert C."/>
            <person name="Albersmeier A."/>
            <person name="Kalinowski J."/>
        </authorList>
    </citation>
    <scope>NUCLEOTIDE SEQUENCE [LARGE SCALE GENOMIC DNA]</scope>
    <source>
        <strain evidence="4">ATCC 10234</strain>
    </source>
</reference>